<sequence length="168" mass="18828">MTDDWPIISEASFISVSSRFAKSCPNYRKWWKRDALPDRRRQPLTGREDHDDPAQDPGPSLAGHAPGHVREGTGHVPETEVTRGEEIEGGSVTGASDDSIGMIVGVGIKAGEGGSNVWRQNGTKPSNSFFVSQRHSAPYIAIIWKFIYKSMVKFDRLKFKIMQFHWLE</sequence>
<name>A0A8D8LZW8_9HEMI</name>
<feature type="compositionally biased region" description="Basic and acidic residues" evidence="1">
    <location>
        <begin position="68"/>
        <end position="86"/>
    </location>
</feature>
<feature type="compositionally biased region" description="Basic and acidic residues" evidence="1">
    <location>
        <begin position="35"/>
        <end position="53"/>
    </location>
</feature>
<evidence type="ECO:0000313" key="2">
    <source>
        <dbReference type="EMBL" id="CAG6618088.1"/>
    </source>
</evidence>
<dbReference type="EMBL" id="HBUF01040853">
    <property type="protein sequence ID" value="CAG6618088.1"/>
    <property type="molecule type" value="Transcribed_RNA"/>
</dbReference>
<feature type="region of interest" description="Disordered" evidence="1">
    <location>
        <begin position="35"/>
        <end position="98"/>
    </location>
</feature>
<dbReference type="EMBL" id="HBUF01040856">
    <property type="protein sequence ID" value="CAG6618097.1"/>
    <property type="molecule type" value="Transcribed_RNA"/>
</dbReference>
<accession>A0A8D8LZW8</accession>
<dbReference type="AlphaFoldDB" id="A0A8D8LZW8"/>
<reference evidence="2" key="1">
    <citation type="submission" date="2021-05" db="EMBL/GenBank/DDBJ databases">
        <authorList>
            <person name="Alioto T."/>
            <person name="Alioto T."/>
            <person name="Gomez Garrido J."/>
        </authorList>
    </citation>
    <scope>NUCLEOTIDE SEQUENCE</scope>
</reference>
<organism evidence="2">
    <name type="scientific">Cacopsylla melanoneura</name>
    <dbReference type="NCBI Taxonomy" id="428564"/>
    <lineage>
        <taxon>Eukaryota</taxon>
        <taxon>Metazoa</taxon>
        <taxon>Ecdysozoa</taxon>
        <taxon>Arthropoda</taxon>
        <taxon>Hexapoda</taxon>
        <taxon>Insecta</taxon>
        <taxon>Pterygota</taxon>
        <taxon>Neoptera</taxon>
        <taxon>Paraneoptera</taxon>
        <taxon>Hemiptera</taxon>
        <taxon>Sternorrhyncha</taxon>
        <taxon>Psylloidea</taxon>
        <taxon>Psyllidae</taxon>
        <taxon>Psyllinae</taxon>
        <taxon>Cacopsylla</taxon>
    </lineage>
</organism>
<proteinExistence type="predicted"/>
<evidence type="ECO:0000256" key="1">
    <source>
        <dbReference type="SAM" id="MobiDB-lite"/>
    </source>
</evidence>
<protein>
    <submittedName>
        <fullName evidence="2">Uncharacterized protein</fullName>
    </submittedName>
</protein>